<gene>
    <name evidence="2" type="ORF">SI8410_11015435</name>
</gene>
<feature type="compositionally biased region" description="Acidic residues" evidence="1">
    <location>
        <begin position="60"/>
        <end position="83"/>
    </location>
</feature>
<accession>A0A7I8L439</accession>
<sequence>MAAAEGRGRARRVADLLDDRVKAQLRGDKYRFGGYISSGSEHEGAGELAGFVDGIFFSDKDDDGDGGGKEEEEDDDDDEESDGEAARGCLSYASAGTMVRDLLKPAAAGNPFRRELAAEVAEAAERLATLRPNRAAFRRAVMGSLRESGYNAGICKARWESRGGATAGSYEYIDVLRPSSSSSSPPQRYLVDVEFAGEFEIARPSPEYERVAGQLPRVYLGRPEELKRLLRLMADAAKRSLQSREMYVPPWRKGQYMQAKWLGAYRRTVSPAPGGSTAAAAPVASHPSFTAGQDVKCRLLGFYAAAPLGIPPAARTR</sequence>
<dbReference type="Proteomes" id="UP000663760">
    <property type="component" value="Chromosome 11"/>
</dbReference>
<proteinExistence type="predicted"/>
<name>A0A7I8L439_SPIIN</name>
<dbReference type="Pfam" id="PF04720">
    <property type="entry name" value="PDDEXK_6"/>
    <property type="match status" value="1"/>
</dbReference>
<dbReference type="NCBIfam" id="TIGR01615">
    <property type="entry name" value="A_thal_3542"/>
    <property type="match status" value="1"/>
</dbReference>
<dbReference type="PANTHER" id="PTHR31579">
    <property type="entry name" value="OS03G0796600 PROTEIN"/>
    <property type="match status" value="1"/>
</dbReference>
<dbReference type="PANTHER" id="PTHR31579:SF84">
    <property type="entry name" value="F21O3.6 PROTEIN"/>
    <property type="match status" value="1"/>
</dbReference>
<dbReference type="InterPro" id="IPR006502">
    <property type="entry name" value="PDDEXK-like"/>
</dbReference>
<dbReference type="OrthoDB" id="548115at2759"/>
<evidence type="ECO:0000256" key="1">
    <source>
        <dbReference type="SAM" id="MobiDB-lite"/>
    </source>
</evidence>
<evidence type="ECO:0000313" key="2">
    <source>
        <dbReference type="EMBL" id="CAA7404757.1"/>
    </source>
</evidence>
<feature type="region of interest" description="Disordered" evidence="1">
    <location>
        <begin position="55"/>
        <end position="85"/>
    </location>
</feature>
<organism evidence="2 3">
    <name type="scientific">Spirodela intermedia</name>
    <name type="common">Intermediate duckweed</name>
    <dbReference type="NCBI Taxonomy" id="51605"/>
    <lineage>
        <taxon>Eukaryota</taxon>
        <taxon>Viridiplantae</taxon>
        <taxon>Streptophyta</taxon>
        <taxon>Embryophyta</taxon>
        <taxon>Tracheophyta</taxon>
        <taxon>Spermatophyta</taxon>
        <taxon>Magnoliopsida</taxon>
        <taxon>Liliopsida</taxon>
        <taxon>Araceae</taxon>
        <taxon>Lemnoideae</taxon>
        <taxon>Spirodela</taxon>
    </lineage>
</organism>
<dbReference type="EMBL" id="LR746274">
    <property type="protein sequence ID" value="CAA7404757.1"/>
    <property type="molecule type" value="Genomic_DNA"/>
</dbReference>
<protein>
    <submittedName>
        <fullName evidence="2">Uncharacterized protein</fullName>
    </submittedName>
</protein>
<evidence type="ECO:0000313" key="3">
    <source>
        <dbReference type="Proteomes" id="UP000663760"/>
    </source>
</evidence>
<dbReference type="AlphaFoldDB" id="A0A7I8L439"/>
<keyword evidence="3" id="KW-1185">Reference proteome</keyword>
<reference evidence="2" key="1">
    <citation type="submission" date="2020-02" db="EMBL/GenBank/DDBJ databases">
        <authorList>
            <person name="Scholz U."/>
            <person name="Mascher M."/>
            <person name="Fiebig A."/>
        </authorList>
    </citation>
    <scope>NUCLEOTIDE SEQUENCE</scope>
</reference>